<dbReference type="AlphaFoldDB" id="A0A392PCX3"/>
<dbReference type="InterPro" id="IPR012337">
    <property type="entry name" value="RNaseH-like_sf"/>
</dbReference>
<evidence type="ECO:0000313" key="2">
    <source>
        <dbReference type="Proteomes" id="UP000265520"/>
    </source>
</evidence>
<dbReference type="InterPro" id="IPR036397">
    <property type="entry name" value="RNaseH_sf"/>
</dbReference>
<sequence length="105" mass="12290">MYLRCFTYEHPKGWMKALPLAEFWYNTAYHLSLGMTPFKALYGRDPPALTRQPYSIEDPAKVREQLANRDTLLAKLKVILTRAQQVMKRQADKKRVEVSFQIGDE</sequence>
<reference evidence="1 2" key="1">
    <citation type="journal article" date="2018" name="Front. Plant Sci.">
        <title>Red Clover (Trifolium pratense) and Zigzag Clover (T. medium) - A Picture of Genomic Similarities and Differences.</title>
        <authorList>
            <person name="Dluhosova J."/>
            <person name="Istvanek J."/>
            <person name="Nedelnik J."/>
            <person name="Repkova J."/>
        </authorList>
    </citation>
    <scope>NUCLEOTIDE SEQUENCE [LARGE SCALE GENOMIC DNA]</scope>
    <source>
        <strain evidence="2">cv. 10/8</strain>
        <tissue evidence="1">Leaf</tissue>
    </source>
</reference>
<dbReference type="SUPFAM" id="SSF53098">
    <property type="entry name" value="Ribonuclease H-like"/>
    <property type="match status" value="1"/>
</dbReference>
<dbReference type="Gene3D" id="3.30.420.10">
    <property type="entry name" value="Ribonuclease H-like superfamily/Ribonuclease H"/>
    <property type="match status" value="1"/>
</dbReference>
<keyword evidence="2" id="KW-1185">Reference proteome</keyword>
<dbReference type="GO" id="GO:0003676">
    <property type="term" value="F:nucleic acid binding"/>
    <property type="evidence" value="ECO:0007669"/>
    <property type="project" value="InterPro"/>
</dbReference>
<proteinExistence type="predicted"/>
<organism evidence="1 2">
    <name type="scientific">Trifolium medium</name>
    <dbReference type="NCBI Taxonomy" id="97028"/>
    <lineage>
        <taxon>Eukaryota</taxon>
        <taxon>Viridiplantae</taxon>
        <taxon>Streptophyta</taxon>
        <taxon>Embryophyta</taxon>
        <taxon>Tracheophyta</taxon>
        <taxon>Spermatophyta</taxon>
        <taxon>Magnoliopsida</taxon>
        <taxon>eudicotyledons</taxon>
        <taxon>Gunneridae</taxon>
        <taxon>Pentapetalae</taxon>
        <taxon>rosids</taxon>
        <taxon>fabids</taxon>
        <taxon>Fabales</taxon>
        <taxon>Fabaceae</taxon>
        <taxon>Papilionoideae</taxon>
        <taxon>50 kb inversion clade</taxon>
        <taxon>NPAAA clade</taxon>
        <taxon>Hologalegina</taxon>
        <taxon>IRL clade</taxon>
        <taxon>Trifolieae</taxon>
        <taxon>Trifolium</taxon>
    </lineage>
</organism>
<name>A0A392PCX3_9FABA</name>
<evidence type="ECO:0000313" key="1">
    <source>
        <dbReference type="EMBL" id="MCI08705.1"/>
    </source>
</evidence>
<accession>A0A392PCX3</accession>
<feature type="non-terminal residue" evidence="1">
    <location>
        <position position="105"/>
    </location>
</feature>
<dbReference type="PANTHER" id="PTHR45835:SF99">
    <property type="entry name" value="CHROMO DOMAIN-CONTAINING PROTEIN-RELATED"/>
    <property type="match status" value="1"/>
</dbReference>
<dbReference type="EMBL" id="LXQA010069979">
    <property type="protein sequence ID" value="MCI08705.1"/>
    <property type="molecule type" value="Genomic_DNA"/>
</dbReference>
<dbReference type="Proteomes" id="UP000265520">
    <property type="component" value="Unassembled WGS sequence"/>
</dbReference>
<dbReference type="PANTHER" id="PTHR45835">
    <property type="entry name" value="YALI0A06105P"/>
    <property type="match status" value="1"/>
</dbReference>
<comment type="caution">
    <text evidence="1">The sequence shown here is derived from an EMBL/GenBank/DDBJ whole genome shotgun (WGS) entry which is preliminary data.</text>
</comment>
<protein>
    <submittedName>
        <fullName evidence="1">Ty3/gypsy retrotransposon protein</fullName>
    </submittedName>
</protein>